<evidence type="ECO:0000313" key="3">
    <source>
        <dbReference type="EMBL" id="CAB4573000.1"/>
    </source>
</evidence>
<dbReference type="EMBL" id="CAEZSR010000106">
    <property type="protein sequence ID" value="CAB4573000.1"/>
    <property type="molecule type" value="Genomic_DNA"/>
</dbReference>
<dbReference type="CDD" id="cd04181">
    <property type="entry name" value="NTP_transferase"/>
    <property type="match status" value="1"/>
</dbReference>
<dbReference type="Pfam" id="PF00483">
    <property type="entry name" value="NTP_transferase"/>
    <property type="match status" value="1"/>
</dbReference>
<evidence type="ECO:0000259" key="1">
    <source>
        <dbReference type="Pfam" id="PF00483"/>
    </source>
</evidence>
<protein>
    <submittedName>
        <fullName evidence="3">Unannotated protein</fullName>
    </submittedName>
</protein>
<dbReference type="Gene3D" id="2.160.10.10">
    <property type="entry name" value="Hexapeptide repeat proteins"/>
    <property type="match status" value="1"/>
</dbReference>
<dbReference type="PANTHER" id="PTHR22572">
    <property type="entry name" value="SUGAR-1-PHOSPHATE GUANYL TRANSFERASE"/>
    <property type="match status" value="1"/>
</dbReference>
<evidence type="ECO:0000259" key="2">
    <source>
        <dbReference type="Pfam" id="PF24894"/>
    </source>
</evidence>
<dbReference type="SUPFAM" id="SSF53448">
    <property type="entry name" value="Nucleotide-diphospho-sugar transferases"/>
    <property type="match status" value="1"/>
</dbReference>
<gene>
    <name evidence="3" type="ORF">UFOPK1493_02525</name>
</gene>
<dbReference type="InterPro" id="IPR005835">
    <property type="entry name" value="NTP_transferase_dom"/>
</dbReference>
<dbReference type="InterPro" id="IPR056818">
    <property type="entry name" value="GlmU/GlgC-like_hexapep"/>
</dbReference>
<dbReference type="InterPro" id="IPR050486">
    <property type="entry name" value="Mannose-1P_guanyltransferase"/>
</dbReference>
<dbReference type="SUPFAM" id="SSF51161">
    <property type="entry name" value="Trimeric LpxA-like enzymes"/>
    <property type="match status" value="1"/>
</dbReference>
<organism evidence="3">
    <name type="scientific">freshwater metagenome</name>
    <dbReference type="NCBI Taxonomy" id="449393"/>
    <lineage>
        <taxon>unclassified sequences</taxon>
        <taxon>metagenomes</taxon>
        <taxon>ecological metagenomes</taxon>
    </lineage>
</organism>
<sequence>MMRAVVLVGGFGTRLRPLTWSVPKPMLPVGHVAIIERLVANLARGGVTDVVLALGFKPEPFVEAFPDATCAGVRLSYAVEPEPLDTAGAIRFAADAAGIDDTFVVANGDVLTDLDIGRLVAFHREREAAATIHLIAVDDPSAFGVVALDADGRIQRFVEKPPAGTAPSNLVNAGTYVLEPSVLELIPAGQKVSIERSTFPLIVEQHAIFGMASDDYWIDTGRPDLYLQANLDLVQGRRPHLSCTPIADGATVEPGAQVVDSVVDDGAHVAAGARVERSVLLRGASVEAGAVVADSVLMGRVGAGADVAGLVLGAGATVEPGERLRDVRRPDPDRD</sequence>
<feature type="domain" description="Nucleotidyl transferase" evidence="1">
    <location>
        <begin position="4"/>
        <end position="234"/>
    </location>
</feature>
<reference evidence="3" key="1">
    <citation type="submission" date="2020-05" db="EMBL/GenBank/DDBJ databases">
        <authorList>
            <person name="Chiriac C."/>
            <person name="Salcher M."/>
            <person name="Ghai R."/>
            <person name="Kavagutti S V."/>
        </authorList>
    </citation>
    <scope>NUCLEOTIDE SEQUENCE</scope>
</reference>
<dbReference type="Pfam" id="PF24894">
    <property type="entry name" value="Hexapep_GlmU"/>
    <property type="match status" value="1"/>
</dbReference>
<dbReference type="AlphaFoldDB" id="A0A6J6E8T3"/>
<dbReference type="InterPro" id="IPR029044">
    <property type="entry name" value="Nucleotide-diphossugar_trans"/>
</dbReference>
<feature type="domain" description="Glucose-1-phosphate adenylyltransferase/Bifunctional protein GlmU-like C-terminal hexapeptide" evidence="2">
    <location>
        <begin position="256"/>
        <end position="322"/>
    </location>
</feature>
<dbReference type="InterPro" id="IPR011004">
    <property type="entry name" value="Trimer_LpxA-like_sf"/>
</dbReference>
<dbReference type="Gene3D" id="3.90.550.10">
    <property type="entry name" value="Spore Coat Polysaccharide Biosynthesis Protein SpsA, Chain A"/>
    <property type="match status" value="1"/>
</dbReference>
<name>A0A6J6E8T3_9ZZZZ</name>
<proteinExistence type="predicted"/>
<accession>A0A6J6E8T3</accession>